<feature type="signal peptide" evidence="1">
    <location>
        <begin position="1"/>
        <end position="17"/>
    </location>
</feature>
<protein>
    <recommendedName>
        <fullName evidence="4">Glyoxalase-like domain-containing protein</fullName>
    </recommendedName>
</protein>
<dbReference type="RefSeq" id="WP_318600553.1">
    <property type="nucleotide sequence ID" value="NZ_JAWSTH010000118.1"/>
</dbReference>
<evidence type="ECO:0008006" key="4">
    <source>
        <dbReference type="Google" id="ProtNLM"/>
    </source>
</evidence>
<reference evidence="3" key="1">
    <citation type="submission" date="2023-07" db="EMBL/GenBank/DDBJ databases">
        <title>Conexibacter stalactiti sp. nov., isolated from stalactites in a lava cave and emended description of the genus Conexibacter.</title>
        <authorList>
            <person name="Lee S.D."/>
        </authorList>
    </citation>
    <scope>NUCLEOTIDE SEQUENCE [LARGE SCALE GENOMIC DNA]</scope>
    <source>
        <strain evidence="3">KCTC 39840</strain>
    </source>
</reference>
<accession>A0ABU4I004</accession>
<sequence length="314" mass="33074">MALGWIIAAAIPALASAGSSTVQQTLAVTKLGTPDQLGYVVSDARAVQRQLAMATGSQFAPARAETTLVTFPQSGRVELVKLTRTQAVRGGPGLELIESSAKIGPFATDSGNSSFFYSYTVDNIALASVRFGLTGFDLVAFDLGRFAFWRSDDGILIRLLDRGQAPSVTAANAAQAPVDLGPPSGATIIPCDPQGALADLKRVLPDLGWRPSARYPMPFQFEDGTTPLIEMTVDASVESPFVVIESPMTGPARYGCTPDRPHAHLLWLTTDVAAAAQQLENAGMAWVSRVPGMVSLHRGEGGIFVEVANAAFLG</sequence>
<evidence type="ECO:0000313" key="2">
    <source>
        <dbReference type="EMBL" id="MDW5598085.1"/>
    </source>
</evidence>
<dbReference type="Proteomes" id="UP001284601">
    <property type="component" value="Unassembled WGS sequence"/>
</dbReference>
<name>A0ABU4I004_9ACTN</name>
<proteinExistence type="predicted"/>
<organism evidence="2 3">
    <name type="scientific">Conexibacter stalactiti</name>
    <dbReference type="NCBI Taxonomy" id="1940611"/>
    <lineage>
        <taxon>Bacteria</taxon>
        <taxon>Bacillati</taxon>
        <taxon>Actinomycetota</taxon>
        <taxon>Thermoleophilia</taxon>
        <taxon>Solirubrobacterales</taxon>
        <taxon>Conexibacteraceae</taxon>
        <taxon>Conexibacter</taxon>
    </lineage>
</organism>
<evidence type="ECO:0000256" key="1">
    <source>
        <dbReference type="SAM" id="SignalP"/>
    </source>
</evidence>
<evidence type="ECO:0000313" key="3">
    <source>
        <dbReference type="Proteomes" id="UP001284601"/>
    </source>
</evidence>
<keyword evidence="3" id="KW-1185">Reference proteome</keyword>
<feature type="chain" id="PRO_5046236415" description="Glyoxalase-like domain-containing protein" evidence="1">
    <location>
        <begin position="18"/>
        <end position="314"/>
    </location>
</feature>
<comment type="caution">
    <text evidence="2">The sequence shown here is derived from an EMBL/GenBank/DDBJ whole genome shotgun (WGS) entry which is preliminary data.</text>
</comment>
<keyword evidence="1" id="KW-0732">Signal</keyword>
<dbReference type="EMBL" id="JAWSTH010000118">
    <property type="protein sequence ID" value="MDW5598085.1"/>
    <property type="molecule type" value="Genomic_DNA"/>
</dbReference>
<gene>
    <name evidence="2" type="ORF">R7226_27260</name>
</gene>